<dbReference type="PANTHER" id="PTHR33365:SF11">
    <property type="entry name" value="TAT PATHWAY SIGNAL SEQUENCE"/>
    <property type="match status" value="1"/>
</dbReference>
<accession>A0A9W8YKX7</accession>
<evidence type="ECO:0000313" key="12">
    <source>
        <dbReference type="EMBL" id="KAJ4385458.1"/>
    </source>
</evidence>
<evidence type="ECO:0000256" key="10">
    <source>
        <dbReference type="SAM" id="MobiDB-lite"/>
    </source>
</evidence>
<gene>
    <name evidence="12" type="ORF">N0V93_009886</name>
</gene>
<dbReference type="Proteomes" id="UP001140453">
    <property type="component" value="Unassembled WGS sequence"/>
</dbReference>
<evidence type="ECO:0000256" key="4">
    <source>
        <dbReference type="ARBA" id="ARBA00022989"/>
    </source>
</evidence>
<keyword evidence="6" id="KW-0843">Virulence</keyword>
<keyword evidence="8" id="KW-0325">Glycoprotein</keyword>
<evidence type="ECO:0008006" key="14">
    <source>
        <dbReference type="Google" id="ProtNLM"/>
    </source>
</evidence>
<protein>
    <recommendedName>
        <fullName evidence="14">Oxidase ustYa</fullName>
    </recommendedName>
</protein>
<dbReference type="EMBL" id="JAPEVB010000007">
    <property type="protein sequence ID" value="KAJ4385458.1"/>
    <property type="molecule type" value="Genomic_DNA"/>
</dbReference>
<name>A0A9W8YKX7_9PEZI</name>
<reference evidence="12" key="1">
    <citation type="submission" date="2022-10" db="EMBL/GenBank/DDBJ databases">
        <title>Tapping the CABI collections for fungal endophytes: first genome assemblies for Collariella, Neodidymelliopsis, Ascochyta clinopodiicola, Didymella pomorum, Didymosphaeria variabile, Neocosmospora piperis and Neocucurbitaria cava.</title>
        <authorList>
            <person name="Hill R."/>
        </authorList>
    </citation>
    <scope>NUCLEOTIDE SEQUENCE</scope>
    <source>
        <strain evidence="12">IMI 355082</strain>
    </source>
</reference>
<feature type="compositionally biased region" description="Acidic residues" evidence="10">
    <location>
        <begin position="15"/>
        <end position="28"/>
    </location>
</feature>
<feature type="region of interest" description="Disordered" evidence="10">
    <location>
        <begin position="1"/>
        <end position="41"/>
    </location>
</feature>
<evidence type="ECO:0000256" key="3">
    <source>
        <dbReference type="ARBA" id="ARBA00022692"/>
    </source>
</evidence>
<dbReference type="GO" id="GO:0043386">
    <property type="term" value="P:mycotoxin biosynthetic process"/>
    <property type="evidence" value="ECO:0007669"/>
    <property type="project" value="InterPro"/>
</dbReference>
<dbReference type="PANTHER" id="PTHR33365">
    <property type="entry name" value="YALI0B05434P"/>
    <property type="match status" value="1"/>
</dbReference>
<dbReference type="Pfam" id="PF11807">
    <property type="entry name" value="UstYa"/>
    <property type="match status" value="1"/>
</dbReference>
<keyword evidence="7 11" id="KW-0472">Membrane</keyword>
<keyword evidence="3 11" id="KW-0812">Transmembrane</keyword>
<sequence>MEPKASQYETIWNAEDPDREELMSETDVESGHEKQWHSDEVNPRKWEEPQGMLSKMKAYSWIINTSLLVVVIGLLAILILREPQRQQIGSDFSGSHRQFSTKVMKWNADLDFVPTTQPEWYSEALTEKWTTLMPAGVSPPGGPNGTRYSSTSMTHSLHCLFMMGRMYSALQDGMPELLQKDSDTHYFHCIDYIRQAVMCSGDVALEPHSENDGPDNGPQDGGWNGIHVCKNYDEVIDYLEHQIVDGVRVVLPIDD</sequence>
<comment type="subcellular location">
    <subcellularLocation>
        <location evidence="1">Membrane</location>
        <topology evidence="1">Single-pass membrane protein</topology>
    </subcellularLocation>
</comment>
<proteinExistence type="inferred from homology"/>
<dbReference type="GO" id="GO:0016020">
    <property type="term" value="C:membrane"/>
    <property type="evidence" value="ECO:0007669"/>
    <property type="project" value="UniProtKB-SubCell"/>
</dbReference>
<dbReference type="InterPro" id="IPR021765">
    <property type="entry name" value="UstYa-like"/>
</dbReference>
<evidence type="ECO:0000256" key="2">
    <source>
        <dbReference type="ARBA" id="ARBA00004685"/>
    </source>
</evidence>
<evidence type="ECO:0000256" key="9">
    <source>
        <dbReference type="ARBA" id="ARBA00035112"/>
    </source>
</evidence>
<comment type="similarity">
    <text evidence="9">Belongs to the ustYa family.</text>
</comment>
<comment type="caution">
    <text evidence="12">The sequence shown here is derived from an EMBL/GenBank/DDBJ whole genome shotgun (WGS) entry which is preliminary data.</text>
</comment>
<feature type="compositionally biased region" description="Basic and acidic residues" evidence="10">
    <location>
        <begin position="29"/>
        <end position="41"/>
    </location>
</feature>
<keyword evidence="5" id="KW-0560">Oxidoreductase</keyword>
<evidence type="ECO:0000256" key="8">
    <source>
        <dbReference type="ARBA" id="ARBA00023180"/>
    </source>
</evidence>
<feature type="transmembrane region" description="Helical" evidence="11">
    <location>
        <begin position="58"/>
        <end position="80"/>
    </location>
</feature>
<dbReference type="GO" id="GO:0016491">
    <property type="term" value="F:oxidoreductase activity"/>
    <property type="evidence" value="ECO:0007669"/>
    <property type="project" value="UniProtKB-KW"/>
</dbReference>
<keyword evidence="4 11" id="KW-1133">Transmembrane helix</keyword>
<evidence type="ECO:0000256" key="1">
    <source>
        <dbReference type="ARBA" id="ARBA00004167"/>
    </source>
</evidence>
<dbReference type="AlphaFoldDB" id="A0A9W8YKX7"/>
<evidence type="ECO:0000256" key="11">
    <source>
        <dbReference type="SAM" id="Phobius"/>
    </source>
</evidence>
<dbReference type="OrthoDB" id="3687641at2759"/>
<keyword evidence="13" id="KW-1185">Reference proteome</keyword>
<evidence type="ECO:0000256" key="5">
    <source>
        <dbReference type="ARBA" id="ARBA00023002"/>
    </source>
</evidence>
<evidence type="ECO:0000313" key="13">
    <source>
        <dbReference type="Proteomes" id="UP001140453"/>
    </source>
</evidence>
<evidence type="ECO:0000256" key="6">
    <source>
        <dbReference type="ARBA" id="ARBA00023026"/>
    </source>
</evidence>
<organism evidence="12 13">
    <name type="scientific">Gnomoniopsis smithogilvyi</name>
    <dbReference type="NCBI Taxonomy" id="1191159"/>
    <lineage>
        <taxon>Eukaryota</taxon>
        <taxon>Fungi</taxon>
        <taxon>Dikarya</taxon>
        <taxon>Ascomycota</taxon>
        <taxon>Pezizomycotina</taxon>
        <taxon>Sordariomycetes</taxon>
        <taxon>Sordariomycetidae</taxon>
        <taxon>Diaporthales</taxon>
        <taxon>Gnomoniaceae</taxon>
        <taxon>Gnomoniopsis</taxon>
    </lineage>
</organism>
<comment type="pathway">
    <text evidence="2">Mycotoxin biosynthesis.</text>
</comment>
<evidence type="ECO:0000256" key="7">
    <source>
        <dbReference type="ARBA" id="ARBA00023136"/>
    </source>
</evidence>